<reference evidence="1" key="1">
    <citation type="submission" date="2016-04" db="EMBL/GenBank/DDBJ databases">
        <authorList>
            <person name="Evans L.H."/>
            <person name="Alamgir A."/>
            <person name="Owens N."/>
            <person name="Weber N.D."/>
            <person name="Virtaneva K."/>
            <person name="Barbian K."/>
            <person name="Babar A."/>
            <person name="Rosenke K."/>
        </authorList>
    </citation>
    <scope>NUCLEOTIDE SEQUENCE</scope>
    <source>
        <strain evidence="1">Nono1</strain>
    </source>
</reference>
<dbReference type="AlphaFoldDB" id="A0A1M4EJF8"/>
<gene>
    <name evidence="1" type="ORF">BN4615_P8486</name>
</gene>
<accession>A0A1M4EJF8</accession>
<name>A0A1M4EJF8_9ACTN</name>
<dbReference type="EMBL" id="LT559118">
    <property type="protein sequence ID" value="SBO98970.1"/>
    <property type="molecule type" value="Genomic_DNA"/>
</dbReference>
<protein>
    <submittedName>
        <fullName evidence="1">Uncharacterized protein</fullName>
    </submittedName>
</protein>
<sequence length="41" mass="4663">MYKNDRVTAQDAQVHHMPVTAYLARFIMTLQLAWASRGSPS</sequence>
<evidence type="ECO:0000313" key="1">
    <source>
        <dbReference type="EMBL" id="SBO98970.1"/>
    </source>
</evidence>
<proteinExistence type="predicted"/>
<organism evidence="1">
    <name type="scientific">Nonomuraea gerenzanensis</name>
    <dbReference type="NCBI Taxonomy" id="93944"/>
    <lineage>
        <taxon>Bacteria</taxon>
        <taxon>Bacillati</taxon>
        <taxon>Actinomycetota</taxon>
        <taxon>Actinomycetes</taxon>
        <taxon>Streptosporangiales</taxon>
        <taxon>Streptosporangiaceae</taxon>
        <taxon>Nonomuraea</taxon>
    </lineage>
</organism>